<organism evidence="1 2">
    <name type="scientific">Vitis vinifera</name>
    <name type="common">Grape</name>
    <dbReference type="NCBI Taxonomy" id="29760"/>
    <lineage>
        <taxon>Eukaryota</taxon>
        <taxon>Viridiplantae</taxon>
        <taxon>Streptophyta</taxon>
        <taxon>Embryophyta</taxon>
        <taxon>Tracheophyta</taxon>
        <taxon>Spermatophyta</taxon>
        <taxon>Magnoliopsida</taxon>
        <taxon>eudicotyledons</taxon>
        <taxon>Gunneridae</taxon>
        <taxon>Pentapetalae</taxon>
        <taxon>rosids</taxon>
        <taxon>Vitales</taxon>
        <taxon>Vitaceae</taxon>
        <taxon>Viteae</taxon>
        <taxon>Vitis</taxon>
    </lineage>
</organism>
<name>A0A438FVX7_VITVI</name>
<accession>A0A438FVX7</accession>
<dbReference type="AlphaFoldDB" id="A0A438FVX7"/>
<evidence type="ECO:0000313" key="1">
    <source>
        <dbReference type="EMBL" id="RVW64117.1"/>
    </source>
</evidence>
<dbReference type="Proteomes" id="UP000288805">
    <property type="component" value="Unassembled WGS sequence"/>
</dbReference>
<reference evidence="1 2" key="1">
    <citation type="journal article" date="2018" name="PLoS Genet.">
        <title>Population sequencing reveals clonal diversity and ancestral inbreeding in the grapevine cultivar Chardonnay.</title>
        <authorList>
            <person name="Roach M.J."/>
            <person name="Johnson D.L."/>
            <person name="Bohlmann J."/>
            <person name="van Vuuren H.J."/>
            <person name="Jones S.J."/>
            <person name="Pretorius I.S."/>
            <person name="Schmidt S.A."/>
            <person name="Borneman A.R."/>
        </authorList>
    </citation>
    <scope>NUCLEOTIDE SEQUENCE [LARGE SCALE GENOMIC DNA]</scope>
    <source>
        <strain evidence="2">cv. Chardonnay</strain>
        <tissue evidence="1">Leaf</tissue>
    </source>
</reference>
<evidence type="ECO:0000313" key="2">
    <source>
        <dbReference type="Proteomes" id="UP000288805"/>
    </source>
</evidence>
<comment type="caution">
    <text evidence="1">The sequence shown here is derived from an EMBL/GenBank/DDBJ whole genome shotgun (WGS) entry which is preliminary data.</text>
</comment>
<gene>
    <name evidence="1" type="ORF">CK203_052626</name>
</gene>
<dbReference type="EMBL" id="QGNW01000725">
    <property type="protein sequence ID" value="RVW64117.1"/>
    <property type="molecule type" value="Genomic_DNA"/>
</dbReference>
<protein>
    <submittedName>
        <fullName evidence="1">Uncharacterized protein</fullName>
    </submittedName>
</protein>
<sequence>MVENIKVLIFKSIWKDMASFIRLLVPIHPSKMESLNEKSALVRGCSCFLDSSKNTDILLGRSNHICRILDQSGEYHKEIQTLDYDYHISEEMNLDNLN</sequence>
<proteinExistence type="predicted"/>